<feature type="signal peptide" evidence="3">
    <location>
        <begin position="1"/>
        <end position="33"/>
    </location>
</feature>
<dbReference type="SUPFAM" id="SSF52058">
    <property type="entry name" value="L domain-like"/>
    <property type="match status" value="1"/>
</dbReference>
<sequence length="194" mass="19676">EARHGAGRGRLVAVAALLLPVVVLLSWCRGVAAQPTPPCGDGDLAALRGFSAGLDAPVDGWPAVADDDEDGCCAWPGVVCGRPGVVGVVLPNQTLRGEVAASLAGLTALRMLNLSGNALRGALPPGLLRLRRLEVLDVSSNALAGAIGPELELPAARVFNVSYNAFNGSHPVLPGAVNLMAYDASGNGFEGPVD</sequence>
<reference evidence="6" key="1">
    <citation type="journal article" date="2013" name="Nature">
        <title>Draft genome of the wheat A-genome progenitor Triticum urartu.</title>
        <authorList>
            <person name="Ling H.Q."/>
            <person name="Zhao S."/>
            <person name="Liu D."/>
            <person name="Wang J."/>
            <person name="Sun H."/>
            <person name="Zhang C."/>
            <person name="Fan H."/>
            <person name="Li D."/>
            <person name="Dong L."/>
            <person name="Tao Y."/>
            <person name="Gao C."/>
            <person name="Wu H."/>
            <person name="Li Y."/>
            <person name="Cui Y."/>
            <person name="Guo X."/>
            <person name="Zheng S."/>
            <person name="Wang B."/>
            <person name="Yu K."/>
            <person name="Liang Q."/>
            <person name="Yang W."/>
            <person name="Lou X."/>
            <person name="Chen J."/>
            <person name="Feng M."/>
            <person name="Jian J."/>
            <person name="Zhang X."/>
            <person name="Luo G."/>
            <person name="Jiang Y."/>
            <person name="Liu J."/>
            <person name="Wang Z."/>
            <person name="Sha Y."/>
            <person name="Zhang B."/>
            <person name="Wu H."/>
            <person name="Tang D."/>
            <person name="Shen Q."/>
            <person name="Xue P."/>
            <person name="Zou S."/>
            <person name="Wang X."/>
            <person name="Liu X."/>
            <person name="Wang F."/>
            <person name="Yang Y."/>
            <person name="An X."/>
            <person name="Dong Z."/>
            <person name="Zhang K."/>
            <person name="Zhang X."/>
            <person name="Luo M.C."/>
            <person name="Dvorak J."/>
            <person name="Tong Y."/>
            <person name="Wang J."/>
            <person name="Yang H."/>
            <person name="Li Z."/>
            <person name="Wang D."/>
            <person name="Zhang A."/>
            <person name="Wang J."/>
        </authorList>
    </citation>
    <scope>NUCLEOTIDE SEQUENCE</scope>
    <source>
        <strain evidence="6">cv. G1812</strain>
    </source>
</reference>
<dbReference type="InterPro" id="IPR046959">
    <property type="entry name" value="PRK1-6/SRF4-like"/>
</dbReference>
<evidence type="ECO:0000313" key="5">
    <source>
        <dbReference type="EnsemblPlants" id="TuG1812G0200005821.01.T01.cds367896"/>
    </source>
</evidence>
<feature type="chain" id="PRO_5035805696" description="Leucine-rich repeat-containing N-terminal plant-type domain-containing protein" evidence="3">
    <location>
        <begin position="34"/>
        <end position="194"/>
    </location>
</feature>
<accession>A0A8R7TNE2</accession>
<feature type="domain" description="Leucine-rich repeat-containing N-terminal plant-type" evidence="4">
    <location>
        <begin position="42"/>
        <end position="80"/>
    </location>
</feature>
<keyword evidence="3" id="KW-0732">Signal</keyword>
<proteinExistence type="predicted"/>
<reference evidence="5" key="3">
    <citation type="submission" date="2022-06" db="UniProtKB">
        <authorList>
            <consortium name="EnsemblPlants"/>
        </authorList>
    </citation>
    <scope>IDENTIFICATION</scope>
</reference>
<dbReference type="Pfam" id="PF08263">
    <property type="entry name" value="LRRNT_2"/>
    <property type="match status" value="1"/>
</dbReference>
<evidence type="ECO:0000313" key="6">
    <source>
        <dbReference type="Proteomes" id="UP000015106"/>
    </source>
</evidence>
<dbReference type="Pfam" id="PF00560">
    <property type="entry name" value="LRR_1"/>
    <property type="match status" value="1"/>
</dbReference>
<organism evidence="5 6">
    <name type="scientific">Triticum urartu</name>
    <name type="common">Red wild einkorn</name>
    <name type="synonym">Crithodium urartu</name>
    <dbReference type="NCBI Taxonomy" id="4572"/>
    <lineage>
        <taxon>Eukaryota</taxon>
        <taxon>Viridiplantae</taxon>
        <taxon>Streptophyta</taxon>
        <taxon>Embryophyta</taxon>
        <taxon>Tracheophyta</taxon>
        <taxon>Spermatophyta</taxon>
        <taxon>Magnoliopsida</taxon>
        <taxon>Liliopsida</taxon>
        <taxon>Poales</taxon>
        <taxon>Poaceae</taxon>
        <taxon>BOP clade</taxon>
        <taxon>Pooideae</taxon>
        <taxon>Triticodae</taxon>
        <taxon>Triticeae</taxon>
        <taxon>Triticinae</taxon>
        <taxon>Triticum</taxon>
    </lineage>
</organism>
<evidence type="ECO:0000256" key="2">
    <source>
        <dbReference type="ARBA" id="ARBA00022737"/>
    </source>
</evidence>
<name>A0A8R7TNE2_TRIUA</name>
<dbReference type="AlphaFoldDB" id="A0A8R7TNE2"/>
<evidence type="ECO:0000256" key="1">
    <source>
        <dbReference type="ARBA" id="ARBA00022614"/>
    </source>
</evidence>
<evidence type="ECO:0000259" key="4">
    <source>
        <dbReference type="Pfam" id="PF08263"/>
    </source>
</evidence>
<protein>
    <recommendedName>
        <fullName evidence="4">Leucine-rich repeat-containing N-terminal plant-type domain-containing protein</fullName>
    </recommendedName>
</protein>
<keyword evidence="1" id="KW-0433">Leucine-rich repeat</keyword>
<dbReference type="Gene3D" id="3.80.10.10">
    <property type="entry name" value="Ribonuclease Inhibitor"/>
    <property type="match status" value="1"/>
</dbReference>
<keyword evidence="2" id="KW-0677">Repeat</keyword>
<reference evidence="5" key="2">
    <citation type="submission" date="2018-03" db="EMBL/GenBank/DDBJ databases">
        <title>The Triticum urartu genome reveals the dynamic nature of wheat genome evolution.</title>
        <authorList>
            <person name="Ling H."/>
            <person name="Ma B."/>
            <person name="Shi X."/>
            <person name="Liu H."/>
            <person name="Dong L."/>
            <person name="Sun H."/>
            <person name="Cao Y."/>
            <person name="Gao Q."/>
            <person name="Zheng S."/>
            <person name="Li Y."/>
            <person name="Yu Y."/>
            <person name="Du H."/>
            <person name="Qi M."/>
            <person name="Li Y."/>
            <person name="Yu H."/>
            <person name="Cui Y."/>
            <person name="Wang N."/>
            <person name="Chen C."/>
            <person name="Wu H."/>
            <person name="Zhao Y."/>
            <person name="Zhang J."/>
            <person name="Li Y."/>
            <person name="Zhou W."/>
            <person name="Zhang B."/>
            <person name="Hu W."/>
            <person name="Eijk M."/>
            <person name="Tang J."/>
            <person name="Witsenboer H."/>
            <person name="Zhao S."/>
            <person name="Li Z."/>
            <person name="Zhang A."/>
            <person name="Wang D."/>
            <person name="Liang C."/>
        </authorList>
    </citation>
    <scope>NUCLEOTIDE SEQUENCE [LARGE SCALE GENOMIC DNA]</scope>
    <source>
        <strain evidence="5">cv. G1812</strain>
    </source>
</reference>
<dbReference type="PANTHER" id="PTHR48007:SF4">
    <property type="entry name" value="LEUCINE-RICH REPEAT RECEPTOR-LIKE PROTEIN KINASE PXC1"/>
    <property type="match status" value="1"/>
</dbReference>
<dbReference type="InterPro" id="IPR001611">
    <property type="entry name" value="Leu-rich_rpt"/>
</dbReference>
<dbReference type="InterPro" id="IPR013210">
    <property type="entry name" value="LRR_N_plant-typ"/>
</dbReference>
<dbReference type="InterPro" id="IPR032675">
    <property type="entry name" value="LRR_dom_sf"/>
</dbReference>
<keyword evidence="6" id="KW-1185">Reference proteome</keyword>
<dbReference type="Proteomes" id="UP000015106">
    <property type="component" value="Chromosome 2"/>
</dbReference>
<dbReference type="PANTHER" id="PTHR48007">
    <property type="entry name" value="LEUCINE-RICH REPEAT RECEPTOR-LIKE PROTEIN KINASE PXC1"/>
    <property type="match status" value="1"/>
</dbReference>
<evidence type="ECO:0000256" key="3">
    <source>
        <dbReference type="SAM" id="SignalP"/>
    </source>
</evidence>
<dbReference type="Gramene" id="TuG1812G0200005821.01.T01">
    <property type="protein sequence ID" value="TuG1812G0200005821.01.T01.cds367896"/>
    <property type="gene ID" value="TuG1812G0200005821.01"/>
</dbReference>
<dbReference type="EnsemblPlants" id="TuG1812G0200005821.01.T01">
    <property type="protein sequence ID" value="TuG1812G0200005821.01.T01.cds367896"/>
    <property type="gene ID" value="TuG1812G0200005821.01"/>
</dbReference>